<evidence type="ECO:0000256" key="1">
    <source>
        <dbReference type="SAM" id="Phobius"/>
    </source>
</evidence>
<evidence type="ECO:0000313" key="3">
    <source>
        <dbReference type="Proteomes" id="UP000295334"/>
    </source>
</evidence>
<reference evidence="2 3" key="1">
    <citation type="submission" date="2019-03" db="EMBL/GenBank/DDBJ databases">
        <authorList>
            <person name="Kim M.K.M."/>
        </authorList>
    </citation>
    <scope>NUCLEOTIDE SEQUENCE [LARGE SCALE GENOMIC DNA]</scope>
    <source>
        <strain evidence="2 3">17J68-12</strain>
    </source>
</reference>
<proteinExistence type="predicted"/>
<dbReference type="AlphaFoldDB" id="A0A4R1B8H1"/>
<keyword evidence="1" id="KW-1133">Transmembrane helix</keyword>
<gene>
    <name evidence="2" type="ORF">EPD60_14190</name>
</gene>
<evidence type="ECO:0000313" key="2">
    <source>
        <dbReference type="EMBL" id="TCJ12423.1"/>
    </source>
</evidence>
<dbReference type="RefSeq" id="WP_131450182.1">
    <property type="nucleotide sequence ID" value="NZ_SJZI01000050.1"/>
</dbReference>
<organism evidence="2 3">
    <name type="scientific">Flaviaesturariibacter flavus</name>
    <dbReference type="NCBI Taxonomy" id="2502780"/>
    <lineage>
        <taxon>Bacteria</taxon>
        <taxon>Pseudomonadati</taxon>
        <taxon>Bacteroidota</taxon>
        <taxon>Chitinophagia</taxon>
        <taxon>Chitinophagales</taxon>
        <taxon>Chitinophagaceae</taxon>
        <taxon>Flaviaestuariibacter</taxon>
    </lineage>
</organism>
<keyword evidence="3" id="KW-1185">Reference proteome</keyword>
<accession>A0A4R1B8H1</accession>
<dbReference type="EMBL" id="SJZI01000050">
    <property type="protein sequence ID" value="TCJ12423.1"/>
    <property type="molecule type" value="Genomic_DNA"/>
</dbReference>
<dbReference type="Proteomes" id="UP000295334">
    <property type="component" value="Unassembled WGS sequence"/>
</dbReference>
<feature type="transmembrane region" description="Helical" evidence="1">
    <location>
        <begin position="23"/>
        <end position="45"/>
    </location>
</feature>
<keyword evidence="1" id="KW-0812">Transmembrane</keyword>
<protein>
    <submittedName>
        <fullName evidence="2">Uncharacterized protein</fullName>
    </submittedName>
</protein>
<name>A0A4R1B8H1_9BACT</name>
<comment type="caution">
    <text evidence="2">The sequence shown here is derived from an EMBL/GenBank/DDBJ whole genome shotgun (WGS) entry which is preliminary data.</text>
</comment>
<sequence length="195" mass="21914">MVPIIRQLKSASAASRALFGKQVLLIGVPGILLLLLVAYLFYVLFKNSLANLRGPEAIEEFKFFLIALQKKLAQGEAVNLASERSVLEKVLNKVKTANTAAQIRSDRSLRFQFVRTYNTITEAHPPAGSPNGVDFLRLSSLMEEFYDHYFTASGAGHHHSLHWVKGFSHLPTAAIRPIRSRHRLPFPRPSWHSRS</sequence>
<keyword evidence="1" id="KW-0472">Membrane</keyword>